<dbReference type="Proteomes" id="UP000279833">
    <property type="component" value="Unassembled WGS sequence"/>
</dbReference>
<evidence type="ECO:0000256" key="2">
    <source>
        <dbReference type="SAM" id="MobiDB-lite"/>
    </source>
</evidence>
<comment type="subcellular location">
    <subcellularLocation>
        <location evidence="1">Membrane</location>
        <topology evidence="1">Multi-pass membrane protein</topology>
    </subcellularLocation>
</comment>
<evidence type="ECO:0000256" key="1">
    <source>
        <dbReference type="RuleBase" id="RU367089"/>
    </source>
</evidence>
<evidence type="ECO:0000313" key="5">
    <source>
        <dbReference type="WBParaSite" id="SCUD_0001164601-mRNA-1"/>
    </source>
</evidence>
<keyword evidence="4" id="KW-1185">Reference proteome</keyword>
<reference evidence="3 4" key="2">
    <citation type="submission" date="2018-11" db="EMBL/GenBank/DDBJ databases">
        <authorList>
            <consortium name="Pathogen Informatics"/>
        </authorList>
    </citation>
    <scope>NUCLEOTIDE SEQUENCE [LARGE SCALE GENOMIC DNA]</scope>
    <source>
        <strain evidence="3">Dakar</strain>
        <strain evidence="4">Dakar, Senegal</strain>
    </source>
</reference>
<accession>A0A183K9G3</accession>
<gene>
    <name evidence="3" type="ORF">SCUD_LOCUS11648</name>
</gene>
<dbReference type="PANTHER" id="PTHR12372">
    <property type="entry name" value="PECANEX"/>
    <property type="match status" value="1"/>
</dbReference>
<evidence type="ECO:0000313" key="4">
    <source>
        <dbReference type="Proteomes" id="UP000279833"/>
    </source>
</evidence>
<dbReference type="AlphaFoldDB" id="A0A183K9G3"/>
<dbReference type="InterPro" id="IPR039797">
    <property type="entry name" value="Pecanex"/>
</dbReference>
<sequence length="461" mass="51627">MASGSYGQSKGVTSLKNEKVASSRDNHLQPEVTQEIKRSDVDSNLQTSSSVSKPISTNPISVDQAVDNLLAHLMGVKSLADTGLTRQQCLFQLRGNGNTEDSENDGTYQDDAFNNLDEDSWDLQEISIKARFQSTNENQEVDDEIHTQEAVANRSNDSGSDGNGGNNSSSNSLLWFFRKGFRPSKLQQQQQQQQQNRPLSTAPIYTISLSPCFPFTFRFHLNRLELGYIFDKSFTIMEIILCSILAALVSIVGYYTLRTASFQNYGPLACFTIAGCHYSLMKSVQPDPASPKHGFNRLIVFTRSFFFCSFASIYLLANYLYQPQKSVPFSGEMSSIEHTGELRFESITTIYQSTRQMLPLDIGETSNELTTEKINWRVPNFYHLSQSSKTIVEPSSSPSTIKFYGVNLSVDRLTCLVKYSSIYVLLIFPILFCLGLMPQINTVLIYALEQLDIHIFGASGK</sequence>
<name>A0A183K9G3_9TREM</name>
<comment type="caution">
    <text evidence="1">Lacks conserved residue(s) required for the propagation of feature annotation.</text>
</comment>
<feature type="compositionally biased region" description="Polar residues" evidence="2">
    <location>
        <begin position="1"/>
        <end position="15"/>
    </location>
</feature>
<dbReference type="WBParaSite" id="SCUD_0001164601-mRNA-1">
    <property type="protein sequence ID" value="SCUD_0001164601-mRNA-1"/>
    <property type="gene ID" value="SCUD_0001164601"/>
</dbReference>
<dbReference type="PANTHER" id="PTHR12372:SF7">
    <property type="entry name" value="PROTEIN PECANEX"/>
    <property type="match status" value="1"/>
</dbReference>
<feature type="transmembrane region" description="Helical" evidence="1">
    <location>
        <begin position="300"/>
        <end position="321"/>
    </location>
</feature>
<feature type="transmembrane region" description="Helical" evidence="1">
    <location>
        <begin position="233"/>
        <end position="256"/>
    </location>
</feature>
<keyword evidence="1" id="KW-0472">Membrane</keyword>
<proteinExistence type="inferred from homology"/>
<dbReference type="STRING" id="6186.A0A183K9G3"/>
<feature type="transmembrane region" description="Helical" evidence="1">
    <location>
        <begin position="262"/>
        <end position="280"/>
    </location>
</feature>
<comment type="similarity">
    <text evidence="1">Belongs to the pecanex family.</text>
</comment>
<feature type="region of interest" description="Disordered" evidence="2">
    <location>
        <begin position="95"/>
        <end position="114"/>
    </location>
</feature>
<organism evidence="5">
    <name type="scientific">Schistosoma curassoni</name>
    <dbReference type="NCBI Taxonomy" id="6186"/>
    <lineage>
        <taxon>Eukaryota</taxon>
        <taxon>Metazoa</taxon>
        <taxon>Spiralia</taxon>
        <taxon>Lophotrochozoa</taxon>
        <taxon>Platyhelminthes</taxon>
        <taxon>Trematoda</taxon>
        <taxon>Digenea</taxon>
        <taxon>Strigeidida</taxon>
        <taxon>Schistosomatoidea</taxon>
        <taxon>Schistosomatidae</taxon>
        <taxon>Schistosoma</taxon>
    </lineage>
</organism>
<reference evidence="5" key="1">
    <citation type="submission" date="2016-06" db="UniProtKB">
        <authorList>
            <consortium name="WormBaseParasite"/>
        </authorList>
    </citation>
    <scope>IDENTIFICATION</scope>
</reference>
<feature type="compositionally biased region" description="Polar residues" evidence="2">
    <location>
        <begin position="42"/>
        <end position="58"/>
    </location>
</feature>
<keyword evidence="1" id="KW-0812">Transmembrane</keyword>
<keyword evidence="1" id="KW-1133">Transmembrane helix</keyword>
<dbReference type="GO" id="GO:0016020">
    <property type="term" value="C:membrane"/>
    <property type="evidence" value="ECO:0007669"/>
    <property type="project" value="UniProtKB-SubCell"/>
</dbReference>
<evidence type="ECO:0000313" key="3">
    <source>
        <dbReference type="EMBL" id="VDP45482.1"/>
    </source>
</evidence>
<protein>
    <recommendedName>
        <fullName evidence="1">Pecanex-like protein</fullName>
    </recommendedName>
</protein>
<dbReference type="EMBL" id="UZAK01034553">
    <property type="protein sequence ID" value="VDP45482.1"/>
    <property type="molecule type" value="Genomic_DNA"/>
</dbReference>
<feature type="transmembrane region" description="Helical" evidence="1">
    <location>
        <begin position="422"/>
        <end position="448"/>
    </location>
</feature>
<feature type="compositionally biased region" description="Basic and acidic residues" evidence="2">
    <location>
        <begin position="16"/>
        <end position="41"/>
    </location>
</feature>
<feature type="region of interest" description="Disordered" evidence="2">
    <location>
        <begin position="1"/>
        <end position="58"/>
    </location>
</feature>